<keyword evidence="3" id="KW-0732">Signal</keyword>
<gene>
    <name evidence="4" type="ORF">POL58_36680</name>
</gene>
<evidence type="ECO:0000256" key="2">
    <source>
        <dbReference type="SAM" id="MobiDB-lite"/>
    </source>
</evidence>
<organism evidence="4 5">
    <name type="scientific">Nannocystis radixulma</name>
    <dbReference type="NCBI Taxonomy" id="2995305"/>
    <lineage>
        <taxon>Bacteria</taxon>
        <taxon>Pseudomonadati</taxon>
        <taxon>Myxococcota</taxon>
        <taxon>Polyangia</taxon>
        <taxon>Nannocystales</taxon>
        <taxon>Nannocystaceae</taxon>
        <taxon>Nannocystis</taxon>
    </lineage>
</organism>
<name>A0ABT5BI32_9BACT</name>
<dbReference type="PROSITE" id="PS51257">
    <property type="entry name" value="PROKAR_LIPOPROTEIN"/>
    <property type="match status" value="1"/>
</dbReference>
<dbReference type="Proteomes" id="UP001217838">
    <property type="component" value="Unassembled WGS sequence"/>
</dbReference>
<feature type="region of interest" description="Disordered" evidence="2">
    <location>
        <begin position="16"/>
        <end position="107"/>
    </location>
</feature>
<proteinExistence type="inferred from homology"/>
<evidence type="ECO:0000313" key="4">
    <source>
        <dbReference type="EMBL" id="MDC0673338.1"/>
    </source>
</evidence>
<keyword evidence="5" id="KW-1185">Reference proteome</keyword>
<protein>
    <submittedName>
        <fullName evidence="4">Uncharacterized protein</fullName>
    </submittedName>
</protein>
<dbReference type="SUPFAM" id="SSF49329">
    <property type="entry name" value="Cu,Zn superoxide dismutase-like"/>
    <property type="match status" value="1"/>
</dbReference>
<feature type="signal peptide" evidence="3">
    <location>
        <begin position="1"/>
        <end position="17"/>
    </location>
</feature>
<accession>A0ABT5BI32</accession>
<dbReference type="Gene3D" id="2.60.120.200">
    <property type="match status" value="1"/>
</dbReference>
<dbReference type="EMBL" id="JAQNDN010000022">
    <property type="protein sequence ID" value="MDC0673338.1"/>
    <property type="molecule type" value="Genomic_DNA"/>
</dbReference>
<dbReference type="RefSeq" id="WP_272006197.1">
    <property type="nucleotide sequence ID" value="NZ_JAQNDN010000022.1"/>
</dbReference>
<dbReference type="InterPro" id="IPR036423">
    <property type="entry name" value="SOD-like_Cu/Zn_dom_sf"/>
</dbReference>
<feature type="chain" id="PRO_5046232928" evidence="3">
    <location>
        <begin position="18"/>
        <end position="347"/>
    </location>
</feature>
<comment type="caution">
    <text evidence="4">The sequence shown here is derived from an EMBL/GenBank/DDBJ whole genome shotgun (WGS) entry which is preliminary data.</text>
</comment>
<reference evidence="4 5" key="1">
    <citation type="submission" date="2022-11" db="EMBL/GenBank/DDBJ databases">
        <title>Minimal conservation of predation-associated metabolite biosynthetic gene clusters underscores biosynthetic potential of Myxococcota including descriptions for ten novel species: Archangium lansinium sp. nov., Myxococcus landrumus sp. nov., Nannocystis bai.</title>
        <authorList>
            <person name="Ahearne A."/>
            <person name="Stevens C."/>
            <person name="Dowd S."/>
        </authorList>
    </citation>
    <scope>NUCLEOTIDE SEQUENCE [LARGE SCALE GENOMIC DNA]</scope>
    <source>
        <strain evidence="4 5">NCELM</strain>
    </source>
</reference>
<evidence type="ECO:0000256" key="1">
    <source>
        <dbReference type="ARBA" id="ARBA00010457"/>
    </source>
</evidence>
<evidence type="ECO:0000313" key="5">
    <source>
        <dbReference type="Proteomes" id="UP001217838"/>
    </source>
</evidence>
<feature type="compositionally biased region" description="Low complexity" evidence="2">
    <location>
        <begin position="27"/>
        <end position="99"/>
    </location>
</feature>
<comment type="similarity">
    <text evidence="1">Belongs to the Cu-Zn superoxide dismutase family.</text>
</comment>
<evidence type="ECO:0000256" key="3">
    <source>
        <dbReference type="SAM" id="SignalP"/>
    </source>
</evidence>
<sequence>MPSSRATMLAMSLVASACGGDDGGNSTGSSTSSATDATQTTGPGATASTDVPDPTSTSTTTSTSTSSPTTTSPTTAPTTSTTAVDPTGTTDDSTSGTTGEPVRDYSNDRRKFFGDARCDGADVLLCDSFEDGAIDLGKWQVTGTVTIDSQHAARGDSAAHVHTEGNGFSYLREVVTFPAPDNTYYGRMFVWIDAVPIAPDWAHWTLVGAIGSGEPGEIRVGGQYNPFAGKNLFGVGTDGGPTGDWTNLDDDPPGQAKAVLVQDWVCLEWLHDGQNNETKFWWDADEHPSLATTAKDHGGNQGADYIMPQFESMWVGWWLYQGGPNPDHYDIWIDEVAVDTTRIGCIL</sequence>